<feature type="transmembrane region" description="Helical" evidence="1">
    <location>
        <begin position="161"/>
        <end position="179"/>
    </location>
</feature>
<accession>A0ABX8GCT2</accession>
<reference evidence="2 3" key="1">
    <citation type="submission" date="2021-05" db="EMBL/GenBank/DDBJ databases">
        <title>Biocontrol using Exiguobacterium acetylicum SI17 against litchi downy blight caused by Peronophythora litchii.</title>
        <authorList>
            <person name="Zheng L."/>
        </authorList>
    </citation>
    <scope>NUCLEOTIDE SEQUENCE [LARGE SCALE GENOMIC DNA]</scope>
    <source>
        <strain evidence="2 3">SI17</strain>
    </source>
</reference>
<gene>
    <name evidence="2" type="ORF">KKI46_07140</name>
</gene>
<feature type="transmembrane region" description="Helical" evidence="1">
    <location>
        <begin position="115"/>
        <end position="132"/>
    </location>
</feature>
<sequence>MIQTLSKQVDGITYFWYLYRDGRTIQTHHGVTEQWKLDQDVSDEKEEQYSTRRQAKRRMEELIAEKQAEGYKQDDIYGIQPGRKEREKFRRRTSWFAYILMGLGLFQFVTPFSVLPIVVFGMGIPLMFLAFIGKDYLPTWLRIVCFISYFFMHVIHQQESYIPYLFPVLSIGTGILLWFHLRKTRQQIKVEQ</sequence>
<name>A0ABX8GCT2_EXIAC</name>
<feature type="transmembrane region" description="Helical" evidence="1">
    <location>
        <begin position="139"/>
        <end position="155"/>
    </location>
</feature>
<dbReference type="RefSeq" id="WP_069940508.1">
    <property type="nucleotide sequence ID" value="NZ_CP075897.1"/>
</dbReference>
<keyword evidence="1" id="KW-0472">Membrane</keyword>
<organism evidence="2 3">
    <name type="scientific">Exiguobacterium acetylicum</name>
    <name type="common">Brevibacterium acetylicum</name>
    <dbReference type="NCBI Taxonomy" id="41170"/>
    <lineage>
        <taxon>Bacteria</taxon>
        <taxon>Bacillati</taxon>
        <taxon>Bacillota</taxon>
        <taxon>Bacilli</taxon>
        <taxon>Bacillales</taxon>
        <taxon>Bacillales Family XII. Incertae Sedis</taxon>
        <taxon>Exiguobacterium</taxon>
    </lineage>
</organism>
<evidence type="ECO:0000256" key="1">
    <source>
        <dbReference type="SAM" id="Phobius"/>
    </source>
</evidence>
<dbReference type="Proteomes" id="UP000679498">
    <property type="component" value="Chromosome"/>
</dbReference>
<keyword evidence="1" id="KW-0812">Transmembrane</keyword>
<keyword evidence="3" id="KW-1185">Reference proteome</keyword>
<feature type="transmembrane region" description="Helical" evidence="1">
    <location>
        <begin position="93"/>
        <end position="109"/>
    </location>
</feature>
<evidence type="ECO:0000313" key="2">
    <source>
        <dbReference type="EMBL" id="QWB31414.1"/>
    </source>
</evidence>
<dbReference type="GeneID" id="88811444"/>
<protein>
    <recommendedName>
        <fullName evidence="4">WGR domain-containing protein</fullName>
    </recommendedName>
</protein>
<proteinExistence type="predicted"/>
<dbReference type="EMBL" id="CP075897">
    <property type="protein sequence ID" value="QWB31414.1"/>
    <property type="molecule type" value="Genomic_DNA"/>
</dbReference>
<evidence type="ECO:0008006" key="4">
    <source>
        <dbReference type="Google" id="ProtNLM"/>
    </source>
</evidence>
<keyword evidence="1" id="KW-1133">Transmembrane helix</keyword>
<evidence type="ECO:0000313" key="3">
    <source>
        <dbReference type="Proteomes" id="UP000679498"/>
    </source>
</evidence>